<dbReference type="InterPro" id="IPR007344">
    <property type="entry name" value="GrpB/CoaE"/>
</dbReference>
<protein>
    <submittedName>
        <fullName evidence="1">GrpB-like predicted nucleotidyltransferase (UPF0157 family)</fullName>
    </submittedName>
</protein>
<dbReference type="Proteomes" id="UP000562027">
    <property type="component" value="Unassembled WGS sequence"/>
</dbReference>
<keyword evidence="1" id="KW-0808">Transferase</keyword>
<keyword evidence="2" id="KW-1185">Reference proteome</keyword>
<dbReference type="EMBL" id="JACHLP010000003">
    <property type="protein sequence ID" value="MBB4843479.1"/>
    <property type="molecule type" value="Genomic_DNA"/>
</dbReference>
<gene>
    <name evidence="1" type="ORF">HNP55_001998</name>
</gene>
<dbReference type="Gene3D" id="3.30.460.10">
    <property type="entry name" value="Beta Polymerase, domain 2"/>
    <property type="match status" value="1"/>
</dbReference>
<name>A0A840LBK0_9BURK</name>
<dbReference type="AlphaFoldDB" id="A0A840LBK0"/>
<dbReference type="PANTHER" id="PTHR34822:SF1">
    <property type="entry name" value="GRPB FAMILY PROTEIN"/>
    <property type="match status" value="1"/>
</dbReference>
<dbReference type="RefSeq" id="WP_184298769.1">
    <property type="nucleotide sequence ID" value="NZ_JACHLP010000003.1"/>
</dbReference>
<sequence length="157" mass="17113">MPPQSYQAEMERRFAGLADRLQGWFPQARVEHIGSSAIPGAHSKGDLDIALIVAAEALEACVARLSAQGYQEKRGTLRTPALCMLEWQEPGQDHALQVVAEGSEFMGLFLTFRDRLRASPPLLAAYNRLKMASAPLGEQGYRAAKAGFIEKVLGETA</sequence>
<dbReference type="GO" id="GO:0016740">
    <property type="term" value="F:transferase activity"/>
    <property type="evidence" value="ECO:0007669"/>
    <property type="project" value="UniProtKB-KW"/>
</dbReference>
<dbReference type="PANTHER" id="PTHR34822">
    <property type="entry name" value="GRPB DOMAIN PROTEIN (AFU_ORTHOLOGUE AFUA_1G01530)"/>
    <property type="match status" value="1"/>
</dbReference>
<proteinExistence type="predicted"/>
<dbReference type="SUPFAM" id="SSF81301">
    <property type="entry name" value="Nucleotidyltransferase"/>
    <property type="match status" value="1"/>
</dbReference>
<evidence type="ECO:0000313" key="2">
    <source>
        <dbReference type="Proteomes" id="UP000562027"/>
    </source>
</evidence>
<accession>A0A840LBK0</accession>
<evidence type="ECO:0000313" key="1">
    <source>
        <dbReference type="EMBL" id="MBB4843479.1"/>
    </source>
</evidence>
<organism evidence="1 2">
    <name type="scientific">Roseateles oligotrophus</name>
    <dbReference type="NCBI Taxonomy" id="1769250"/>
    <lineage>
        <taxon>Bacteria</taxon>
        <taxon>Pseudomonadati</taxon>
        <taxon>Pseudomonadota</taxon>
        <taxon>Betaproteobacteria</taxon>
        <taxon>Burkholderiales</taxon>
        <taxon>Sphaerotilaceae</taxon>
        <taxon>Roseateles</taxon>
    </lineage>
</organism>
<dbReference type="Pfam" id="PF04229">
    <property type="entry name" value="GrpB"/>
    <property type="match status" value="1"/>
</dbReference>
<dbReference type="InterPro" id="IPR043519">
    <property type="entry name" value="NT_sf"/>
</dbReference>
<comment type="caution">
    <text evidence="1">The sequence shown here is derived from an EMBL/GenBank/DDBJ whole genome shotgun (WGS) entry which is preliminary data.</text>
</comment>
<reference evidence="1 2" key="1">
    <citation type="submission" date="2020-08" db="EMBL/GenBank/DDBJ databases">
        <title>Functional genomics of gut bacteria from endangered species of beetles.</title>
        <authorList>
            <person name="Carlos-Shanley C."/>
        </authorList>
    </citation>
    <scope>NUCLEOTIDE SEQUENCE [LARGE SCALE GENOMIC DNA]</scope>
    <source>
        <strain evidence="1 2">S00239</strain>
    </source>
</reference>